<dbReference type="InterPro" id="IPR000405">
    <property type="entry name" value="Galanin_rcpt"/>
</dbReference>
<dbReference type="SUPFAM" id="SSF81321">
    <property type="entry name" value="Family A G protein-coupled receptor-like"/>
    <property type="match status" value="1"/>
</dbReference>
<organism evidence="13 14">
    <name type="scientific">Aldrovandia affinis</name>
    <dbReference type="NCBI Taxonomy" id="143900"/>
    <lineage>
        <taxon>Eukaryota</taxon>
        <taxon>Metazoa</taxon>
        <taxon>Chordata</taxon>
        <taxon>Craniata</taxon>
        <taxon>Vertebrata</taxon>
        <taxon>Euteleostomi</taxon>
        <taxon>Actinopterygii</taxon>
        <taxon>Neopterygii</taxon>
        <taxon>Teleostei</taxon>
        <taxon>Notacanthiformes</taxon>
        <taxon>Halosauridae</taxon>
        <taxon>Aldrovandia</taxon>
    </lineage>
</organism>
<dbReference type="PROSITE" id="PS50262">
    <property type="entry name" value="G_PROTEIN_RECEP_F1_2"/>
    <property type="match status" value="1"/>
</dbReference>
<evidence type="ECO:0000256" key="11">
    <source>
        <dbReference type="SAM" id="Phobius"/>
    </source>
</evidence>
<gene>
    <name evidence="13" type="ORF">AAFF_G00343350</name>
</gene>
<evidence type="ECO:0000256" key="7">
    <source>
        <dbReference type="ARBA" id="ARBA00023157"/>
    </source>
</evidence>
<keyword evidence="14" id="KW-1185">Reference proteome</keyword>
<dbReference type="PANTHER" id="PTHR24230">
    <property type="entry name" value="G-PROTEIN COUPLED RECEPTOR"/>
    <property type="match status" value="1"/>
</dbReference>
<keyword evidence="7" id="KW-1015">Disulfide bond</keyword>
<dbReference type="GO" id="GO:0007218">
    <property type="term" value="P:neuropeptide signaling pathway"/>
    <property type="evidence" value="ECO:0007669"/>
    <property type="project" value="TreeGrafter"/>
</dbReference>
<comment type="subcellular location">
    <subcellularLocation>
        <location evidence="1">Cell membrane</location>
        <topology evidence="1">Multi-pass membrane protein</topology>
    </subcellularLocation>
</comment>
<dbReference type="GO" id="GO:0005886">
    <property type="term" value="C:plasma membrane"/>
    <property type="evidence" value="ECO:0007669"/>
    <property type="project" value="UniProtKB-SubCell"/>
</dbReference>
<evidence type="ECO:0000256" key="9">
    <source>
        <dbReference type="ARBA" id="ARBA00023224"/>
    </source>
</evidence>
<feature type="transmembrane region" description="Helical" evidence="11">
    <location>
        <begin position="30"/>
        <end position="51"/>
    </location>
</feature>
<dbReference type="PANTHER" id="PTHR24230:SF31">
    <property type="entry name" value="GALANIN RECEPTOR TYPE 1"/>
    <property type="match status" value="1"/>
</dbReference>
<evidence type="ECO:0000313" key="13">
    <source>
        <dbReference type="EMBL" id="KAJ8403985.1"/>
    </source>
</evidence>
<evidence type="ECO:0000256" key="8">
    <source>
        <dbReference type="ARBA" id="ARBA00023170"/>
    </source>
</evidence>
<keyword evidence="8" id="KW-0675">Receptor</keyword>
<accession>A0AAD7SJV4</accession>
<dbReference type="InterPro" id="IPR000276">
    <property type="entry name" value="GPCR_Rhodpsn"/>
</dbReference>
<name>A0AAD7SJV4_9TELE</name>
<evidence type="ECO:0000256" key="3">
    <source>
        <dbReference type="ARBA" id="ARBA00022692"/>
    </source>
</evidence>
<feature type="transmembrane region" description="Helical" evidence="11">
    <location>
        <begin position="100"/>
        <end position="121"/>
    </location>
</feature>
<dbReference type="Pfam" id="PF00001">
    <property type="entry name" value="7tm_1"/>
    <property type="match status" value="1"/>
</dbReference>
<feature type="transmembrane region" description="Helical" evidence="11">
    <location>
        <begin position="63"/>
        <end position="88"/>
    </location>
</feature>
<sequence length="352" mass="38241">MADGGGLLGNETGEEAWHVERVLVPVLDSLIMITGVLGHSLVVVILAGRRWRKGGRPPPGTDTLLLALSTADLLLLLCLPFHTTAVALGRWPFGDPLCKAVSFLGVACSSASVFTLAALAVTRYLAVVRPTVAYRWRRQGRLRLVVAALWVPATALAAPQLALRTVGSVSPLYCFAFLSDVRRQLAYTICHFLLAFALPLAVIIVMYIGIYGFLGRRRRASPATQLELYQRRVTRTSALLVLAFTLCWLPSYVHVFCLVGETAASAARFRVLSVLARLAAASSTVANPVLYVFLSSKFRKDLLELARGRGPWGRCCCLPVGTKESIRPSGSMELGHPPPPLDHGPSRERVTF</sequence>
<proteinExistence type="predicted"/>
<keyword evidence="2" id="KW-1003">Cell membrane</keyword>
<evidence type="ECO:0000313" key="14">
    <source>
        <dbReference type="Proteomes" id="UP001221898"/>
    </source>
</evidence>
<feature type="transmembrane region" description="Helical" evidence="11">
    <location>
        <begin position="274"/>
        <end position="294"/>
    </location>
</feature>
<evidence type="ECO:0000256" key="4">
    <source>
        <dbReference type="ARBA" id="ARBA00022989"/>
    </source>
</evidence>
<feature type="transmembrane region" description="Helical" evidence="11">
    <location>
        <begin position="142"/>
        <end position="163"/>
    </location>
</feature>
<feature type="transmembrane region" description="Helical" evidence="11">
    <location>
        <begin position="185"/>
        <end position="214"/>
    </location>
</feature>
<protein>
    <recommendedName>
        <fullName evidence="12">G-protein coupled receptors family 1 profile domain-containing protein</fullName>
    </recommendedName>
</protein>
<keyword evidence="4 11" id="KW-1133">Transmembrane helix</keyword>
<dbReference type="Proteomes" id="UP001221898">
    <property type="component" value="Unassembled WGS sequence"/>
</dbReference>
<dbReference type="InterPro" id="IPR017452">
    <property type="entry name" value="GPCR_Rhodpsn_7TM"/>
</dbReference>
<keyword evidence="9" id="KW-0807">Transducer</keyword>
<feature type="transmembrane region" description="Helical" evidence="11">
    <location>
        <begin position="235"/>
        <end position="254"/>
    </location>
</feature>
<evidence type="ECO:0000259" key="12">
    <source>
        <dbReference type="PROSITE" id="PS50262"/>
    </source>
</evidence>
<dbReference type="PRINTS" id="PR00237">
    <property type="entry name" value="GPCRRHODOPSN"/>
</dbReference>
<evidence type="ECO:0000256" key="10">
    <source>
        <dbReference type="SAM" id="MobiDB-lite"/>
    </source>
</evidence>
<dbReference type="PRINTS" id="PR00663">
    <property type="entry name" value="GALANINR"/>
</dbReference>
<keyword evidence="5" id="KW-0297">G-protein coupled receptor</keyword>
<dbReference type="GO" id="GO:0008528">
    <property type="term" value="F:G protein-coupled peptide receptor activity"/>
    <property type="evidence" value="ECO:0007669"/>
    <property type="project" value="TreeGrafter"/>
</dbReference>
<dbReference type="EMBL" id="JAINUG010000055">
    <property type="protein sequence ID" value="KAJ8403985.1"/>
    <property type="molecule type" value="Genomic_DNA"/>
</dbReference>
<dbReference type="Gene3D" id="1.20.1070.10">
    <property type="entry name" value="Rhodopsin 7-helix transmembrane proteins"/>
    <property type="match status" value="1"/>
</dbReference>
<evidence type="ECO:0000256" key="2">
    <source>
        <dbReference type="ARBA" id="ARBA00022475"/>
    </source>
</evidence>
<keyword evidence="6 11" id="KW-0472">Membrane</keyword>
<dbReference type="AlphaFoldDB" id="A0AAD7SJV4"/>
<reference evidence="13" key="1">
    <citation type="journal article" date="2023" name="Science">
        <title>Genome structures resolve the early diversification of teleost fishes.</title>
        <authorList>
            <person name="Parey E."/>
            <person name="Louis A."/>
            <person name="Montfort J."/>
            <person name="Bouchez O."/>
            <person name="Roques C."/>
            <person name="Iampietro C."/>
            <person name="Lluch J."/>
            <person name="Castinel A."/>
            <person name="Donnadieu C."/>
            <person name="Desvignes T."/>
            <person name="Floi Bucao C."/>
            <person name="Jouanno E."/>
            <person name="Wen M."/>
            <person name="Mejri S."/>
            <person name="Dirks R."/>
            <person name="Jansen H."/>
            <person name="Henkel C."/>
            <person name="Chen W.J."/>
            <person name="Zahm M."/>
            <person name="Cabau C."/>
            <person name="Klopp C."/>
            <person name="Thompson A.W."/>
            <person name="Robinson-Rechavi M."/>
            <person name="Braasch I."/>
            <person name="Lecointre G."/>
            <person name="Bobe J."/>
            <person name="Postlethwait J.H."/>
            <person name="Berthelot C."/>
            <person name="Roest Crollius H."/>
            <person name="Guiguen Y."/>
        </authorList>
    </citation>
    <scope>NUCLEOTIDE SEQUENCE</scope>
    <source>
        <strain evidence="13">NC1722</strain>
    </source>
</reference>
<feature type="domain" description="G-protein coupled receptors family 1 profile" evidence="12">
    <location>
        <begin position="38"/>
        <end position="291"/>
    </location>
</feature>
<feature type="region of interest" description="Disordered" evidence="10">
    <location>
        <begin position="328"/>
        <end position="352"/>
    </location>
</feature>
<keyword evidence="3 11" id="KW-0812">Transmembrane</keyword>
<evidence type="ECO:0000256" key="1">
    <source>
        <dbReference type="ARBA" id="ARBA00004651"/>
    </source>
</evidence>
<evidence type="ECO:0000256" key="5">
    <source>
        <dbReference type="ARBA" id="ARBA00023040"/>
    </source>
</evidence>
<evidence type="ECO:0000256" key="6">
    <source>
        <dbReference type="ARBA" id="ARBA00023136"/>
    </source>
</evidence>
<comment type="caution">
    <text evidence="13">The sequence shown here is derived from an EMBL/GenBank/DDBJ whole genome shotgun (WGS) entry which is preliminary data.</text>
</comment>